<evidence type="ECO:0000256" key="17">
    <source>
        <dbReference type="SAM" id="Phobius"/>
    </source>
</evidence>
<evidence type="ECO:0000256" key="14">
    <source>
        <dbReference type="PIRSR" id="PIRSR601461-2"/>
    </source>
</evidence>
<dbReference type="SUPFAM" id="SSF50630">
    <property type="entry name" value="Acid proteases"/>
    <property type="match status" value="1"/>
</dbReference>
<comment type="caution">
    <text evidence="19">The sequence shown here is derived from an EMBL/GenBank/DDBJ whole genome shotgun (WGS) entry which is preliminary data.</text>
</comment>
<dbReference type="RefSeq" id="XP_020118906.1">
    <property type="nucleotide sequence ID" value="XM_020267983.1"/>
</dbReference>
<keyword evidence="7 15" id="KW-0064">Aspartyl protease</keyword>
<dbReference type="Pfam" id="PF00026">
    <property type="entry name" value="Asp"/>
    <property type="match status" value="1"/>
</dbReference>
<dbReference type="OrthoDB" id="28208at2759"/>
<keyword evidence="3" id="KW-1003">Cell membrane</keyword>
<dbReference type="FunFam" id="2.40.70.10:FF:000085">
    <property type="entry name" value="Aspartic-type endopeptidase (CtsD), putative"/>
    <property type="match status" value="1"/>
</dbReference>
<gene>
    <name evidence="19" type="ORF">UA08_05686</name>
</gene>
<keyword evidence="4" id="KW-0336">GPI-anchor</keyword>
<dbReference type="InterPro" id="IPR034164">
    <property type="entry name" value="Pepsin-like_dom"/>
</dbReference>
<dbReference type="PROSITE" id="PS00141">
    <property type="entry name" value="ASP_PROTEASE"/>
    <property type="match status" value="1"/>
</dbReference>
<evidence type="ECO:0000256" key="3">
    <source>
        <dbReference type="ARBA" id="ARBA00022475"/>
    </source>
</evidence>
<dbReference type="GO" id="GO:0006508">
    <property type="term" value="P:proteolysis"/>
    <property type="evidence" value="ECO:0007669"/>
    <property type="project" value="UniProtKB-KW"/>
</dbReference>
<dbReference type="GO" id="GO:0098552">
    <property type="term" value="C:side of membrane"/>
    <property type="evidence" value="ECO:0007669"/>
    <property type="project" value="UniProtKB-KW"/>
</dbReference>
<feature type="compositionally biased region" description="Low complexity" evidence="16">
    <location>
        <begin position="492"/>
        <end position="528"/>
    </location>
</feature>
<evidence type="ECO:0000256" key="16">
    <source>
        <dbReference type="SAM" id="MobiDB-lite"/>
    </source>
</evidence>
<evidence type="ECO:0000256" key="10">
    <source>
        <dbReference type="ARBA" id="ARBA00023136"/>
    </source>
</evidence>
<keyword evidence="20" id="KW-1185">Reference proteome</keyword>
<dbReference type="AlphaFoldDB" id="A0A225AWG3"/>
<dbReference type="PANTHER" id="PTHR47966:SF75">
    <property type="entry name" value="ENDOPEPTIDASE (CTSD), PUTATIVE (AFU_ORTHOLOGUE AFUA_4G07040)-RELATED"/>
    <property type="match status" value="1"/>
</dbReference>
<dbReference type="GO" id="GO:0005886">
    <property type="term" value="C:plasma membrane"/>
    <property type="evidence" value="ECO:0007669"/>
    <property type="project" value="UniProtKB-SubCell"/>
</dbReference>
<dbReference type="GO" id="GO:0004190">
    <property type="term" value="F:aspartic-type endopeptidase activity"/>
    <property type="evidence" value="ECO:0007669"/>
    <property type="project" value="UniProtKB-KW"/>
</dbReference>
<evidence type="ECO:0000256" key="6">
    <source>
        <dbReference type="ARBA" id="ARBA00022729"/>
    </source>
</evidence>
<evidence type="ECO:0000256" key="11">
    <source>
        <dbReference type="ARBA" id="ARBA00023180"/>
    </source>
</evidence>
<dbReference type="PRINTS" id="PR00792">
    <property type="entry name" value="PEPSIN"/>
</dbReference>
<dbReference type="PROSITE" id="PS51257">
    <property type="entry name" value="PROKAR_LIPOPROTEIN"/>
    <property type="match status" value="1"/>
</dbReference>
<dbReference type="STRING" id="1441469.A0A225AWG3"/>
<keyword evidence="6" id="KW-0732">Signal</keyword>
<dbReference type="Proteomes" id="UP000214365">
    <property type="component" value="Unassembled WGS sequence"/>
</dbReference>
<feature type="domain" description="Peptidase A1" evidence="18">
    <location>
        <begin position="180"/>
        <end position="488"/>
    </location>
</feature>
<proteinExistence type="inferred from homology"/>
<feature type="disulfide bond" evidence="14">
    <location>
        <begin position="211"/>
        <end position="216"/>
    </location>
</feature>
<dbReference type="PROSITE" id="PS51767">
    <property type="entry name" value="PEPTIDASE_A1"/>
    <property type="match status" value="1"/>
</dbReference>
<evidence type="ECO:0000256" key="7">
    <source>
        <dbReference type="ARBA" id="ARBA00022750"/>
    </source>
</evidence>
<keyword evidence="14" id="KW-1015">Disulfide bond</keyword>
<evidence type="ECO:0000256" key="15">
    <source>
        <dbReference type="RuleBase" id="RU000454"/>
    </source>
</evidence>
<keyword evidence="17" id="KW-1133">Transmembrane helix</keyword>
<keyword evidence="11" id="KW-0325">Glycoprotein</keyword>
<protein>
    <recommendedName>
        <fullName evidence="18">Peptidase A1 domain-containing protein</fullName>
    </recommendedName>
</protein>
<evidence type="ECO:0000256" key="5">
    <source>
        <dbReference type="ARBA" id="ARBA00022670"/>
    </source>
</evidence>
<reference evidence="19 20" key="1">
    <citation type="submission" date="2015-06" db="EMBL/GenBank/DDBJ databases">
        <title>Talaromyces atroroseus IBT 11181 draft genome.</title>
        <authorList>
            <person name="Rasmussen K.B."/>
            <person name="Rasmussen S."/>
            <person name="Petersen B."/>
            <person name="Sicheritz-Ponten T."/>
            <person name="Mortensen U.H."/>
            <person name="Thrane U."/>
        </authorList>
    </citation>
    <scope>NUCLEOTIDE SEQUENCE [LARGE SCALE GENOMIC DNA]</scope>
    <source>
        <strain evidence="19 20">IBT 11181</strain>
    </source>
</reference>
<dbReference type="FunFam" id="2.40.70.10:FF:000060">
    <property type="entry name" value="Aspartic-type endopeptidase ctsD"/>
    <property type="match status" value="1"/>
</dbReference>
<keyword evidence="17" id="KW-0812">Transmembrane</keyword>
<dbReference type="InterPro" id="IPR033121">
    <property type="entry name" value="PEPTIDASE_A1"/>
</dbReference>
<dbReference type="InterPro" id="IPR021109">
    <property type="entry name" value="Peptidase_aspartic_dom_sf"/>
</dbReference>
<comment type="subcellular location">
    <subcellularLocation>
        <location evidence="1">Cell membrane</location>
        <topology evidence="1">Lipid-anchor</topology>
        <topology evidence="1">GPI-anchor</topology>
    </subcellularLocation>
</comment>
<sequence>MGPEKGGTCAGRLGQGRTFFLFLSSTTSSTLGGCYTVGVLVMDDARQQSLLPAIRVASHSSITNSRCSVAQSVVVVDTHGKIMHLSQYVFPAAILSTGVDAFYPYIRSSGSSSSLTSRLVNRFYPYRLGSSANDDSLLTLPLKRRPTLSRRAYNYPVDMGSPATTPNSVTVDEDGNDFSYFFSMDFGSSNESMWMLFDTGGTNTWVFGTNCTVEACELHHTFGQDNSTTLKMSGDTFSVGYGSGTVSGLSGTDRVKIANFSLELTFGLANNASSDFVNYPMDGILGLGRSNSTTIGTSTVMETIAKDHLLQSNIVAVSLQRAVDNTTDGELTFGGVDTTKFEGSISYTSTSTSTDRWEIPLDDAVVGGTPLNFTGKSAIIDTGTTYIFLPPNDASALHALIPGSTAAGDNFEIPCSTNTTVQFTFSGVSYSVSSQDYVGSATNSSGTTCYSNIIGVQTLGPDDWLLGDTFMKNVYSVFDFDQNRIGFASRNGTAGTTDTSSGSASPNSAATGTSTGSTSSTTQVVSATQSRSTSGSATTLALPFLANIVTLAASLGLYSLFSL</sequence>
<evidence type="ECO:0000256" key="2">
    <source>
        <dbReference type="ARBA" id="ARBA00007447"/>
    </source>
</evidence>
<organism evidence="19 20">
    <name type="scientific">Talaromyces atroroseus</name>
    <dbReference type="NCBI Taxonomy" id="1441469"/>
    <lineage>
        <taxon>Eukaryota</taxon>
        <taxon>Fungi</taxon>
        <taxon>Dikarya</taxon>
        <taxon>Ascomycota</taxon>
        <taxon>Pezizomycotina</taxon>
        <taxon>Eurotiomycetes</taxon>
        <taxon>Eurotiomycetidae</taxon>
        <taxon>Eurotiales</taxon>
        <taxon>Trichocomaceae</taxon>
        <taxon>Talaromyces</taxon>
        <taxon>Talaromyces sect. Trachyspermi</taxon>
    </lineage>
</organism>
<dbReference type="InterPro" id="IPR001461">
    <property type="entry name" value="Aspartic_peptidase_A1"/>
</dbReference>
<keyword evidence="5 15" id="KW-0645">Protease</keyword>
<comment type="similarity">
    <text evidence="2 15">Belongs to the peptidase A1 family.</text>
</comment>
<evidence type="ECO:0000256" key="12">
    <source>
        <dbReference type="ARBA" id="ARBA00023288"/>
    </source>
</evidence>
<feature type="active site" evidence="13">
    <location>
        <position position="381"/>
    </location>
</feature>
<keyword evidence="10 17" id="KW-0472">Membrane</keyword>
<evidence type="ECO:0000256" key="8">
    <source>
        <dbReference type="ARBA" id="ARBA00022801"/>
    </source>
</evidence>
<evidence type="ECO:0000256" key="4">
    <source>
        <dbReference type="ARBA" id="ARBA00022622"/>
    </source>
</evidence>
<feature type="region of interest" description="Disordered" evidence="16">
    <location>
        <begin position="491"/>
        <end position="528"/>
    </location>
</feature>
<evidence type="ECO:0000256" key="1">
    <source>
        <dbReference type="ARBA" id="ARBA00004609"/>
    </source>
</evidence>
<evidence type="ECO:0000259" key="18">
    <source>
        <dbReference type="PROSITE" id="PS51767"/>
    </source>
</evidence>
<feature type="active site" evidence="13">
    <location>
        <position position="198"/>
    </location>
</feature>
<keyword evidence="8 15" id="KW-0378">Hydrolase</keyword>
<feature type="disulfide bond" evidence="14">
    <location>
        <begin position="415"/>
        <end position="449"/>
    </location>
</feature>
<feature type="transmembrane region" description="Helical" evidence="17">
    <location>
        <begin position="540"/>
        <end position="561"/>
    </location>
</feature>
<accession>A0A225AWG3</accession>
<dbReference type="CDD" id="cd05471">
    <property type="entry name" value="pepsin_like"/>
    <property type="match status" value="1"/>
</dbReference>
<dbReference type="EMBL" id="LFMY01000008">
    <property type="protein sequence ID" value="OKL58785.1"/>
    <property type="molecule type" value="Genomic_DNA"/>
</dbReference>
<evidence type="ECO:0000313" key="19">
    <source>
        <dbReference type="EMBL" id="OKL58785.1"/>
    </source>
</evidence>
<dbReference type="Gene3D" id="2.40.70.10">
    <property type="entry name" value="Acid Proteases"/>
    <property type="match status" value="2"/>
</dbReference>
<dbReference type="PANTHER" id="PTHR47966">
    <property type="entry name" value="BETA-SITE APP-CLEAVING ENZYME, ISOFORM A-RELATED"/>
    <property type="match status" value="1"/>
</dbReference>
<dbReference type="InterPro" id="IPR001969">
    <property type="entry name" value="Aspartic_peptidase_AS"/>
</dbReference>
<evidence type="ECO:0000256" key="13">
    <source>
        <dbReference type="PIRSR" id="PIRSR601461-1"/>
    </source>
</evidence>
<dbReference type="GeneID" id="31005442"/>
<name>A0A225AWG3_TALAT</name>
<keyword evidence="12" id="KW-0449">Lipoprotein</keyword>
<evidence type="ECO:0000256" key="9">
    <source>
        <dbReference type="ARBA" id="ARBA00023026"/>
    </source>
</evidence>
<keyword evidence="9" id="KW-0843">Virulence</keyword>
<evidence type="ECO:0000313" key="20">
    <source>
        <dbReference type="Proteomes" id="UP000214365"/>
    </source>
</evidence>